<dbReference type="PANTHER" id="PTHR10609:SF14">
    <property type="entry name" value="BIOTINIDASE"/>
    <property type="match status" value="1"/>
</dbReference>
<dbReference type="InterPro" id="IPR003010">
    <property type="entry name" value="C-N_Hydrolase"/>
</dbReference>
<feature type="signal peptide" evidence="3">
    <location>
        <begin position="1"/>
        <end position="20"/>
    </location>
</feature>
<dbReference type="SUPFAM" id="SSF56317">
    <property type="entry name" value="Carbon-nitrogen hydrolase"/>
    <property type="match status" value="1"/>
</dbReference>
<dbReference type="Gene3D" id="3.60.110.10">
    <property type="entry name" value="Carbon-nitrogen hydrolase"/>
    <property type="match status" value="1"/>
</dbReference>
<feature type="chain" id="PRO_5005803507" evidence="3">
    <location>
        <begin position="21"/>
        <end position="552"/>
    </location>
</feature>
<dbReference type="PROSITE" id="PS50263">
    <property type="entry name" value="CN_HYDROLASE"/>
    <property type="match status" value="1"/>
</dbReference>
<sequence length="552" mass="62140">MWLQLLLGLTLFVAISKQLSLPTDPTYHAGVVEFTVQKGTAKQRTEETTNLFLSIIRGADVADLDMLVFPEVVLNSPETATFVPDPAQNVTPCFMTDYDVFLVELSCAARSRGIYLVVNMQEKELCGKGYGADTWAPCPNDGVRIFNTNVVFDRTGKVISRYRKSHLWRREYKTRAVLKQADISTFTTDFGVTFGHFICFDMMFYEPAMRLVLEKNITDIIYPTYWFSELPFLTAIQLQEGWAYANDVNLLAADGSWPETKTTGSGIYAGRLGRLNASIYEQPTRQLLKAHVPKRIHGQPAVELPTIVLPRFQPLLTTQRITQVDTYRDFNLDIFATILLPLNFLNVSQRVCHNAFCCEFELQRRFIDNSNVYAAYRYRLGAYFGNETTVLRVDRTEQAVCALFACRDAELISCGSIFPAGVAVANTHYFEQAHVSGDFPAAARRLIMPSTLNGVFMPLPVAQYEWLESPAAKLLQRTRVNLTLTAPQNDLLTFGIWANYFTQLQSTHGLNHMQAVNANSNADNNSSNLPALNLFLLSTLFVLLGVFNKLTL</sequence>
<dbReference type="Pfam" id="PF00795">
    <property type="entry name" value="CN_hydrolase"/>
    <property type="match status" value="1"/>
</dbReference>
<dbReference type="AlphaFoldDB" id="A0A0M5J361"/>
<feature type="domain" description="CN hydrolase" evidence="4">
    <location>
        <begin position="27"/>
        <end position="294"/>
    </location>
</feature>
<dbReference type="InterPro" id="IPR043957">
    <property type="entry name" value="Vanin_C"/>
</dbReference>
<keyword evidence="2" id="KW-0378">Hydrolase</keyword>
<dbReference type="InterPro" id="IPR036526">
    <property type="entry name" value="C-N_Hydrolase_sf"/>
</dbReference>
<evidence type="ECO:0000259" key="4">
    <source>
        <dbReference type="PROSITE" id="PS50263"/>
    </source>
</evidence>
<evidence type="ECO:0000313" key="6">
    <source>
        <dbReference type="Proteomes" id="UP000494163"/>
    </source>
</evidence>
<dbReference type="GO" id="GO:0016787">
    <property type="term" value="F:hydrolase activity"/>
    <property type="evidence" value="ECO:0007669"/>
    <property type="project" value="UniProtKB-KW"/>
</dbReference>
<proteinExistence type="inferred from homology"/>
<evidence type="ECO:0000256" key="1">
    <source>
        <dbReference type="ARBA" id="ARBA00008225"/>
    </source>
</evidence>
<name>A0A0M5J361_DROBS</name>
<comment type="similarity">
    <text evidence="1">Belongs to the carbon-nitrogen hydrolase superfamily. BTD/VNN family.</text>
</comment>
<organism evidence="5 6">
    <name type="scientific">Drosophila busckii</name>
    <name type="common">Fruit fly</name>
    <dbReference type="NCBI Taxonomy" id="30019"/>
    <lineage>
        <taxon>Eukaryota</taxon>
        <taxon>Metazoa</taxon>
        <taxon>Ecdysozoa</taxon>
        <taxon>Arthropoda</taxon>
        <taxon>Hexapoda</taxon>
        <taxon>Insecta</taxon>
        <taxon>Pterygota</taxon>
        <taxon>Neoptera</taxon>
        <taxon>Endopterygota</taxon>
        <taxon>Diptera</taxon>
        <taxon>Brachycera</taxon>
        <taxon>Muscomorpha</taxon>
        <taxon>Ephydroidea</taxon>
        <taxon>Drosophilidae</taxon>
        <taxon>Drosophila</taxon>
    </lineage>
</organism>
<dbReference type="InterPro" id="IPR040154">
    <property type="entry name" value="Biotinidase/VNN"/>
</dbReference>
<keyword evidence="3" id="KW-0732">Signal</keyword>
<dbReference type="EMBL" id="CP012528">
    <property type="protein sequence ID" value="ALC48761.1"/>
    <property type="molecule type" value="Genomic_DNA"/>
</dbReference>
<evidence type="ECO:0000256" key="3">
    <source>
        <dbReference type="SAM" id="SignalP"/>
    </source>
</evidence>
<keyword evidence="6" id="KW-1185">Reference proteome</keyword>
<dbReference type="Proteomes" id="UP000494163">
    <property type="component" value="Chromosome X"/>
</dbReference>
<dbReference type="Pfam" id="PF19018">
    <property type="entry name" value="Vanin_C"/>
    <property type="match status" value="1"/>
</dbReference>
<gene>
    <name evidence="5" type="ORF">Dbus_chrXg617</name>
</gene>
<dbReference type="PANTHER" id="PTHR10609">
    <property type="entry name" value="BIOTINIDASE-RELATED"/>
    <property type="match status" value="1"/>
</dbReference>
<evidence type="ECO:0000313" key="5">
    <source>
        <dbReference type="EMBL" id="ALC48761.1"/>
    </source>
</evidence>
<reference evidence="5 6" key="1">
    <citation type="submission" date="2015-08" db="EMBL/GenBank/DDBJ databases">
        <title>Ancestral chromatin configuration constrains chromatin evolution on differentiating sex chromosomes in Drosophila.</title>
        <authorList>
            <person name="Zhou Q."/>
            <person name="Bachtrog D."/>
        </authorList>
    </citation>
    <scope>NUCLEOTIDE SEQUENCE [LARGE SCALE GENOMIC DNA]</scope>
    <source>
        <tissue evidence="5">Whole larvae</tissue>
    </source>
</reference>
<dbReference type="STRING" id="30019.A0A0M5J361"/>
<accession>A0A0M5J361</accession>
<evidence type="ECO:0000256" key="2">
    <source>
        <dbReference type="ARBA" id="ARBA00022801"/>
    </source>
</evidence>
<protein>
    <submittedName>
        <fullName evidence="5">Btd</fullName>
    </submittedName>
</protein>
<dbReference type="OMA" id="HLWRHEY"/>
<dbReference type="OrthoDB" id="10250282at2759"/>